<comment type="caution">
    <text evidence="1">The sequence shown here is derived from an EMBL/GenBank/DDBJ whole genome shotgun (WGS) entry which is preliminary data.</text>
</comment>
<accession>A0A0E3BNQ9</accession>
<keyword evidence="2" id="KW-1185">Reference proteome</keyword>
<gene>
    <name evidence="1" type="ORF">P608_24070</name>
</gene>
<dbReference type="Proteomes" id="UP000029549">
    <property type="component" value="Unassembled WGS sequence"/>
</dbReference>
<dbReference type="AlphaFoldDB" id="A0A0E3BNQ9"/>
<organism evidence="1 2">
    <name type="scientific">Comamonas thiooxydans</name>
    <dbReference type="NCBI Taxonomy" id="363952"/>
    <lineage>
        <taxon>Bacteria</taxon>
        <taxon>Pseudomonadati</taxon>
        <taxon>Pseudomonadota</taxon>
        <taxon>Betaproteobacteria</taxon>
        <taxon>Burkholderiales</taxon>
        <taxon>Comamonadaceae</taxon>
        <taxon>Comamonas</taxon>
    </lineage>
</organism>
<evidence type="ECO:0008006" key="3">
    <source>
        <dbReference type="Google" id="ProtNLM"/>
    </source>
</evidence>
<name>A0A0E3BNQ9_9BURK</name>
<proteinExistence type="predicted"/>
<sequence>MSTASLIEEAAKKAGSLRKLGLMLEIPAGNLTQMKQGKRHCNARTRARLAEIAGQDPTRAILEAFSEDLDDQDEIQKGAKQMLQAMLDAFPNRS</sequence>
<dbReference type="RefSeq" id="WP_034392459.1">
    <property type="nucleotide sequence ID" value="NZ_AWTM01000109.1"/>
</dbReference>
<protein>
    <recommendedName>
        <fullName evidence="3">XRE family transcriptional regulator</fullName>
    </recommendedName>
</protein>
<evidence type="ECO:0000313" key="2">
    <source>
        <dbReference type="Proteomes" id="UP000029549"/>
    </source>
</evidence>
<evidence type="ECO:0000313" key="1">
    <source>
        <dbReference type="EMBL" id="KGH04611.1"/>
    </source>
</evidence>
<reference evidence="1 2" key="1">
    <citation type="submission" date="2013-09" db="EMBL/GenBank/DDBJ databases">
        <title>High correlation between genotypes and phenotypes of environmental bacteria Comamonas testosteroni strains.</title>
        <authorList>
            <person name="Liu L."/>
            <person name="Zhu W."/>
            <person name="Xia X."/>
            <person name="Xu B."/>
            <person name="Luo M."/>
            <person name="Wang G."/>
        </authorList>
    </citation>
    <scope>NUCLEOTIDE SEQUENCE [LARGE SCALE GENOMIC DNA]</scope>
    <source>
        <strain evidence="1 2">DF2</strain>
    </source>
</reference>
<dbReference type="EMBL" id="AWTP01000155">
    <property type="protein sequence ID" value="KGH04611.1"/>
    <property type="molecule type" value="Genomic_DNA"/>
</dbReference>